<keyword evidence="4" id="KW-1185">Reference proteome</keyword>
<protein>
    <submittedName>
        <fullName evidence="3">Uncharacterized protein</fullName>
    </submittedName>
</protein>
<evidence type="ECO:0000313" key="3">
    <source>
        <dbReference type="EMBL" id="KAG0297217.1"/>
    </source>
</evidence>
<reference evidence="3 4" key="1">
    <citation type="journal article" date="2020" name="Fungal Divers.">
        <title>Resolving the Mortierellaceae phylogeny through synthesis of multi-gene phylogenetics and phylogenomics.</title>
        <authorList>
            <person name="Vandepol N."/>
            <person name="Liber J."/>
            <person name="Desiro A."/>
            <person name="Na H."/>
            <person name="Kennedy M."/>
            <person name="Barry K."/>
            <person name="Grigoriev I.V."/>
            <person name="Miller A.N."/>
            <person name="O'Donnell K."/>
            <person name="Stajich J.E."/>
            <person name="Bonito G."/>
        </authorList>
    </citation>
    <scope>NUCLEOTIDE SEQUENCE [LARGE SCALE GENOMIC DNA]</scope>
    <source>
        <strain evidence="3 4">AD045</strain>
    </source>
</reference>
<feature type="compositionally biased region" description="Polar residues" evidence="1">
    <location>
        <begin position="214"/>
        <end position="231"/>
    </location>
</feature>
<comment type="caution">
    <text evidence="3">The sequence shown here is derived from an EMBL/GenBank/DDBJ whole genome shotgun (WGS) entry which is preliminary data.</text>
</comment>
<feature type="compositionally biased region" description="Low complexity" evidence="1">
    <location>
        <begin position="199"/>
        <end position="213"/>
    </location>
</feature>
<evidence type="ECO:0000256" key="2">
    <source>
        <dbReference type="SAM" id="SignalP"/>
    </source>
</evidence>
<sequence>MILTQRYSLPIVATLTIILSISSIAQADRVFLTKPTNNTDIFAGCPVDLGFSVRHSDLAVLKTVQLQVLGADNSVLINSLEYTSRVDWGDTHTRDIPWTVPVDWTPGDYIVRVFGTATYPCVQDGHNTHCSLVVEDRETVHLMPWNAGSQGCPSVTKTLAGDDSQVSNSIQSSEDERQMASNNPTTKDHPQDMIDATTNSDNSGSRSDSSRNNAVTSNSTGTEASGTEGSSTQLHILLNQATLELIQDQTIRKVLSEMKDYNLINATVMLLNGNVVRMSDLMDNSTSTRFIQTLEVTNATLACRPSTSSNKNNSTGLHVMGTAELIEALHKNSSLIQTPNSSNSNSNLSLTLDRNNATTDPSGRQFTQLQEDGDQIHDKSKEAN</sequence>
<dbReference type="EMBL" id="JAAAIM010000037">
    <property type="protein sequence ID" value="KAG0297217.1"/>
    <property type="molecule type" value="Genomic_DNA"/>
</dbReference>
<feature type="signal peptide" evidence="2">
    <location>
        <begin position="1"/>
        <end position="27"/>
    </location>
</feature>
<feature type="compositionally biased region" description="Low complexity" evidence="1">
    <location>
        <begin position="340"/>
        <end position="350"/>
    </location>
</feature>
<evidence type="ECO:0000256" key="1">
    <source>
        <dbReference type="SAM" id="MobiDB-lite"/>
    </source>
</evidence>
<accession>A0ABQ7KEK6</accession>
<name>A0ABQ7KEK6_9FUNG</name>
<evidence type="ECO:0000313" key="4">
    <source>
        <dbReference type="Proteomes" id="UP001194696"/>
    </source>
</evidence>
<feature type="compositionally biased region" description="Polar residues" evidence="1">
    <location>
        <begin position="352"/>
        <end position="370"/>
    </location>
</feature>
<keyword evidence="2" id="KW-0732">Signal</keyword>
<feature type="region of interest" description="Disordered" evidence="1">
    <location>
        <begin position="336"/>
        <end position="384"/>
    </location>
</feature>
<feature type="region of interest" description="Disordered" evidence="1">
    <location>
        <begin position="153"/>
        <end position="231"/>
    </location>
</feature>
<organism evidence="3 4">
    <name type="scientific">Linnemannia gamsii</name>
    <dbReference type="NCBI Taxonomy" id="64522"/>
    <lineage>
        <taxon>Eukaryota</taxon>
        <taxon>Fungi</taxon>
        <taxon>Fungi incertae sedis</taxon>
        <taxon>Mucoromycota</taxon>
        <taxon>Mortierellomycotina</taxon>
        <taxon>Mortierellomycetes</taxon>
        <taxon>Mortierellales</taxon>
        <taxon>Mortierellaceae</taxon>
        <taxon>Linnemannia</taxon>
    </lineage>
</organism>
<proteinExistence type="predicted"/>
<feature type="compositionally biased region" description="Basic and acidic residues" evidence="1">
    <location>
        <begin position="374"/>
        <end position="384"/>
    </location>
</feature>
<gene>
    <name evidence="3" type="ORF">BGZ96_007275</name>
</gene>
<feature type="chain" id="PRO_5046024908" evidence="2">
    <location>
        <begin position="28"/>
        <end position="384"/>
    </location>
</feature>
<dbReference type="Proteomes" id="UP001194696">
    <property type="component" value="Unassembled WGS sequence"/>
</dbReference>